<reference evidence="2" key="1">
    <citation type="journal article" date="2019" name="Int. J. Syst. Evol. Microbiol.">
        <title>The Global Catalogue of Microorganisms (GCM) 10K type strain sequencing project: providing services to taxonomists for standard genome sequencing and annotation.</title>
        <authorList>
            <consortium name="The Broad Institute Genomics Platform"/>
            <consortium name="The Broad Institute Genome Sequencing Center for Infectious Disease"/>
            <person name="Wu L."/>
            <person name="Ma J."/>
        </authorList>
    </citation>
    <scope>NUCLEOTIDE SEQUENCE [LARGE SCALE GENOMIC DNA]</scope>
    <source>
        <strain evidence="2">IBRC-M 10987</strain>
    </source>
</reference>
<gene>
    <name evidence="1" type="ORF">ACFOZ8_05655</name>
</gene>
<dbReference type="Gene3D" id="3.30.460.10">
    <property type="entry name" value="Beta Polymerase, domain 2"/>
    <property type="match status" value="1"/>
</dbReference>
<dbReference type="Pfam" id="PF04229">
    <property type="entry name" value="GrpB"/>
    <property type="match status" value="1"/>
</dbReference>
<dbReference type="SUPFAM" id="SSF81301">
    <property type="entry name" value="Nucleotidyltransferase"/>
    <property type="match status" value="1"/>
</dbReference>
<comment type="caution">
    <text evidence="1">The sequence shown here is derived from an EMBL/GenBank/DDBJ whole genome shotgun (WGS) entry which is preliminary data.</text>
</comment>
<keyword evidence="2" id="KW-1185">Reference proteome</keyword>
<protein>
    <submittedName>
        <fullName evidence="1">GrpB family protein</fullName>
    </submittedName>
</protein>
<organism evidence="1 2">
    <name type="scientific">Paenibacillus xanthanilyticus</name>
    <dbReference type="NCBI Taxonomy" id="1783531"/>
    <lineage>
        <taxon>Bacteria</taxon>
        <taxon>Bacillati</taxon>
        <taxon>Bacillota</taxon>
        <taxon>Bacilli</taxon>
        <taxon>Bacillales</taxon>
        <taxon>Paenibacillaceae</taxon>
        <taxon>Paenibacillus</taxon>
    </lineage>
</organism>
<evidence type="ECO:0000313" key="1">
    <source>
        <dbReference type="EMBL" id="MFC4099142.1"/>
    </source>
</evidence>
<dbReference type="InterPro" id="IPR043519">
    <property type="entry name" value="NT_sf"/>
</dbReference>
<dbReference type="Proteomes" id="UP001595715">
    <property type="component" value="Unassembled WGS sequence"/>
</dbReference>
<dbReference type="PANTHER" id="PTHR34822">
    <property type="entry name" value="GRPB DOMAIN PROTEIN (AFU_ORTHOLOGUE AFUA_1G01530)"/>
    <property type="match status" value="1"/>
</dbReference>
<name>A0ABV8K177_9BACL</name>
<dbReference type="PANTHER" id="PTHR34822:SF1">
    <property type="entry name" value="GRPB FAMILY PROTEIN"/>
    <property type="match status" value="1"/>
</dbReference>
<sequence>MSAQNQYTVKVVPYNVDWPLEFEKEKQRLLDILGAHIVTIEHTGSTSIPNQEAKPIIDMYAGVQALLQAEDYAGRLSSLDYFYVEAGMTGRHLFAKAVAGERTHHLHLLPIEGFYERKELLFRDYLRQHPELVKEYGELKHALAQQYHADPDGYTRAKTAFIQRVDDLARIERGLPLQNVWE</sequence>
<dbReference type="EMBL" id="JBHSAM010000014">
    <property type="protein sequence ID" value="MFC4099142.1"/>
    <property type="molecule type" value="Genomic_DNA"/>
</dbReference>
<dbReference type="InterPro" id="IPR007344">
    <property type="entry name" value="GrpB/CoaE"/>
</dbReference>
<proteinExistence type="predicted"/>
<dbReference type="RefSeq" id="WP_377717831.1">
    <property type="nucleotide sequence ID" value="NZ_JBHSAM010000014.1"/>
</dbReference>
<evidence type="ECO:0000313" key="2">
    <source>
        <dbReference type="Proteomes" id="UP001595715"/>
    </source>
</evidence>
<accession>A0ABV8K177</accession>